<evidence type="ECO:0000313" key="1">
    <source>
        <dbReference type="Proteomes" id="UP000095283"/>
    </source>
</evidence>
<reference evidence="2" key="1">
    <citation type="submission" date="2016-11" db="UniProtKB">
        <authorList>
            <consortium name="WormBaseParasite"/>
        </authorList>
    </citation>
    <scope>IDENTIFICATION</scope>
</reference>
<protein>
    <submittedName>
        <fullName evidence="2">Ovule protein</fullName>
    </submittedName>
</protein>
<proteinExistence type="predicted"/>
<name>A0A1I7WDF0_HETBA</name>
<sequence length="70" mass="7960">MYTHTNLAVKVTNGLAKNVASCFSWQFKKHHIHATSIIRLYGHITVLCCVKWMRCVDSVNVHLSKTLMCA</sequence>
<dbReference type="Proteomes" id="UP000095283">
    <property type="component" value="Unplaced"/>
</dbReference>
<dbReference type="AlphaFoldDB" id="A0A1I7WDF0"/>
<evidence type="ECO:0000313" key="2">
    <source>
        <dbReference type="WBParaSite" id="Hba_02784"/>
    </source>
</evidence>
<dbReference type="WBParaSite" id="Hba_02784">
    <property type="protein sequence ID" value="Hba_02784"/>
    <property type="gene ID" value="Hba_02784"/>
</dbReference>
<keyword evidence="1" id="KW-1185">Reference proteome</keyword>
<organism evidence="1 2">
    <name type="scientific">Heterorhabditis bacteriophora</name>
    <name type="common">Entomopathogenic nematode worm</name>
    <dbReference type="NCBI Taxonomy" id="37862"/>
    <lineage>
        <taxon>Eukaryota</taxon>
        <taxon>Metazoa</taxon>
        <taxon>Ecdysozoa</taxon>
        <taxon>Nematoda</taxon>
        <taxon>Chromadorea</taxon>
        <taxon>Rhabditida</taxon>
        <taxon>Rhabditina</taxon>
        <taxon>Rhabditomorpha</taxon>
        <taxon>Strongyloidea</taxon>
        <taxon>Heterorhabditidae</taxon>
        <taxon>Heterorhabditis</taxon>
    </lineage>
</organism>
<accession>A0A1I7WDF0</accession>